<dbReference type="Proteomes" id="UP000790347">
    <property type="component" value="Unassembled WGS sequence"/>
</dbReference>
<name>A0A922I3H0_DERFA</name>
<evidence type="ECO:0000313" key="3">
    <source>
        <dbReference type="Proteomes" id="UP000790347"/>
    </source>
</evidence>
<dbReference type="AlphaFoldDB" id="A0A922I3H0"/>
<feature type="compositionally biased region" description="Basic residues" evidence="1">
    <location>
        <begin position="25"/>
        <end position="49"/>
    </location>
</feature>
<dbReference type="EMBL" id="ASGP02000002">
    <property type="protein sequence ID" value="KAH9521341.1"/>
    <property type="molecule type" value="Genomic_DNA"/>
</dbReference>
<evidence type="ECO:0000256" key="1">
    <source>
        <dbReference type="SAM" id="MobiDB-lite"/>
    </source>
</evidence>
<protein>
    <submittedName>
        <fullName evidence="2">Uncharacterized protein</fullName>
    </submittedName>
</protein>
<evidence type="ECO:0000313" key="2">
    <source>
        <dbReference type="EMBL" id="KAH9521341.1"/>
    </source>
</evidence>
<comment type="caution">
    <text evidence="2">The sequence shown here is derived from an EMBL/GenBank/DDBJ whole genome shotgun (WGS) entry which is preliminary data.</text>
</comment>
<keyword evidence="3" id="KW-1185">Reference proteome</keyword>
<proteinExistence type="predicted"/>
<reference evidence="2" key="1">
    <citation type="submission" date="2013-05" db="EMBL/GenBank/DDBJ databases">
        <authorList>
            <person name="Yim A.K.Y."/>
            <person name="Chan T.F."/>
            <person name="Ji K.M."/>
            <person name="Liu X.Y."/>
            <person name="Zhou J.W."/>
            <person name="Li R.Q."/>
            <person name="Yang K.Y."/>
            <person name="Li J."/>
            <person name="Li M."/>
            <person name="Law P.T.W."/>
            <person name="Wu Y.L."/>
            <person name="Cai Z.L."/>
            <person name="Qin H."/>
            <person name="Bao Y."/>
            <person name="Leung R.K.K."/>
            <person name="Ng P.K.S."/>
            <person name="Zou J."/>
            <person name="Zhong X.J."/>
            <person name="Ran P.X."/>
            <person name="Zhong N.S."/>
            <person name="Liu Z.G."/>
            <person name="Tsui S.K.W."/>
        </authorList>
    </citation>
    <scope>NUCLEOTIDE SEQUENCE</scope>
    <source>
        <strain evidence="2">Derf</strain>
        <tissue evidence="2">Whole organism</tissue>
    </source>
</reference>
<accession>A0A922I3H0</accession>
<gene>
    <name evidence="2" type="ORF">DERF_005006</name>
</gene>
<reference evidence="2" key="2">
    <citation type="journal article" date="2022" name="Res Sq">
        <title>Comparative Genomics Reveals Insights into the Divergent Evolution of Astigmatic Mites and Household Pest Adaptations.</title>
        <authorList>
            <person name="Xiong Q."/>
            <person name="Wan A.T.-Y."/>
            <person name="Liu X.-Y."/>
            <person name="Fung C.S.-H."/>
            <person name="Xiao X."/>
            <person name="Malainual N."/>
            <person name="Hou J."/>
            <person name="Wang L."/>
            <person name="Wang M."/>
            <person name="Yang K."/>
            <person name="Cui Y."/>
            <person name="Leung E."/>
            <person name="Nong W."/>
            <person name="Shin S.-K."/>
            <person name="Au S."/>
            <person name="Jeong K.Y."/>
            <person name="Chew F.T."/>
            <person name="Hui J."/>
            <person name="Leung T.F."/>
            <person name="Tungtrongchitr A."/>
            <person name="Zhong N."/>
            <person name="Liu Z."/>
            <person name="Tsui S."/>
        </authorList>
    </citation>
    <scope>NUCLEOTIDE SEQUENCE</scope>
    <source>
        <strain evidence="2">Derf</strain>
        <tissue evidence="2">Whole organism</tissue>
    </source>
</reference>
<sequence length="82" mass="9559">MMMNKRKSKSNIYVMSVRVNSAKQPNHHTHHLKRSSSIHHHHHHQHTSRHNTDTGIFLRIETSKSFTLNSINFKLIVNSPTA</sequence>
<feature type="region of interest" description="Disordered" evidence="1">
    <location>
        <begin position="23"/>
        <end position="53"/>
    </location>
</feature>
<organism evidence="2 3">
    <name type="scientific">Dermatophagoides farinae</name>
    <name type="common">American house dust mite</name>
    <dbReference type="NCBI Taxonomy" id="6954"/>
    <lineage>
        <taxon>Eukaryota</taxon>
        <taxon>Metazoa</taxon>
        <taxon>Ecdysozoa</taxon>
        <taxon>Arthropoda</taxon>
        <taxon>Chelicerata</taxon>
        <taxon>Arachnida</taxon>
        <taxon>Acari</taxon>
        <taxon>Acariformes</taxon>
        <taxon>Sarcoptiformes</taxon>
        <taxon>Astigmata</taxon>
        <taxon>Psoroptidia</taxon>
        <taxon>Analgoidea</taxon>
        <taxon>Pyroglyphidae</taxon>
        <taxon>Dermatophagoidinae</taxon>
        <taxon>Dermatophagoides</taxon>
    </lineage>
</organism>